<dbReference type="CDD" id="cd23992">
    <property type="entry name" value="PBP_GOBP"/>
    <property type="match status" value="1"/>
</dbReference>
<dbReference type="Gene3D" id="1.10.238.20">
    <property type="entry name" value="Pheromone/general odorant binding protein domain"/>
    <property type="match status" value="1"/>
</dbReference>
<evidence type="ECO:0000313" key="2">
    <source>
        <dbReference type="RefSeq" id="XP_015590410.1"/>
    </source>
</evidence>
<gene>
    <name evidence="2" type="primary">LOC107265457</name>
</gene>
<dbReference type="GO" id="GO:0005549">
    <property type="term" value="F:odorant binding"/>
    <property type="evidence" value="ECO:0007669"/>
    <property type="project" value="InterPro"/>
</dbReference>
<organism evidence="1 2">
    <name type="scientific">Cephus cinctus</name>
    <name type="common">Wheat stem sawfly</name>
    <dbReference type="NCBI Taxonomy" id="211228"/>
    <lineage>
        <taxon>Eukaryota</taxon>
        <taxon>Metazoa</taxon>
        <taxon>Ecdysozoa</taxon>
        <taxon>Arthropoda</taxon>
        <taxon>Hexapoda</taxon>
        <taxon>Insecta</taxon>
        <taxon>Pterygota</taxon>
        <taxon>Neoptera</taxon>
        <taxon>Endopterygota</taxon>
        <taxon>Hymenoptera</taxon>
        <taxon>Cephoidea</taxon>
        <taxon>Cephidae</taxon>
        <taxon>Cephus</taxon>
    </lineage>
</organism>
<reference evidence="2" key="1">
    <citation type="submission" date="2025-08" db="UniProtKB">
        <authorList>
            <consortium name="RefSeq"/>
        </authorList>
    </citation>
    <scope>IDENTIFICATION</scope>
</reference>
<name>A0A3L9LWD5_CEPCN</name>
<dbReference type="RefSeq" id="XP_015590410.1">
    <property type="nucleotide sequence ID" value="XM_015734924.2"/>
</dbReference>
<proteinExistence type="predicted"/>
<keyword evidence="1" id="KW-1185">Reference proteome</keyword>
<protein>
    <submittedName>
        <fullName evidence="2">Uncharacterized protein LOC107265457 isoform X1</fullName>
    </submittedName>
</protein>
<dbReference type="KEGG" id="ccin:107265457"/>
<dbReference type="Proteomes" id="UP000694920">
    <property type="component" value="Unplaced"/>
</dbReference>
<dbReference type="GeneID" id="107265457"/>
<evidence type="ECO:0000313" key="1">
    <source>
        <dbReference type="Proteomes" id="UP000694920"/>
    </source>
</evidence>
<dbReference type="AlphaFoldDB" id="A0A3L9LWD5"/>
<dbReference type="InterPro" id="IPR036728">
    <property type="entry name" value="PBP_GOBP_sf"/>
</dbReference>
<dbReference type="Pfam" id="PF01395">
    <property type="entry name" value="PBP_GOBP"/>
    <property type="match status" value="1"/>
</dbReference>
<dbReference type="SUPFAM" id="SSF47565">
    <property type="entry name" value="Insect pheromone/odorant-binding proteins"/>
    <property type="match status" value="1"/>
</dbReference>
<sequence length="141" mass="15493">MRNMKVFILLSILCVSATLADDATADDRNAAKQKCYQSTGLTVGDVDALKKSTLSDEKKQTVLRYMACYLQERNILKQEGTRIDTDRIRSGISPELVAQFQPLLDSCSAINGKDPADTTTKFVACATSNGVNDIHTKLNIF</sequence>
<dbReference type="InterPro" id="IPR006170">
    <property type="entry name" value="PBP/GOBP"/>
</dbReference>
<accession>A0A3L9LWD5</accession>